<accession>A0A820MMI2</accession>
<dbReference type="EMBL" id="CAJOBE010056938">
    <property type="protein sequence ID" value="CAF4374844.1"/>
    <property type="molecule type" value="Genomic_DNA"/>
</dbReference>
<feature type="non-terminal residue" evidence="1">
    <location>
        <position position="1"/>
    </location>
</feature>
<sequence length="26" mass="2754">FYQGDGFKIGFGQCIGTIIPALPLPT</sequence>
<organism evidence="1 2">
    <name type="scientific">Rotaria sordida</name>
    <dbReference type="NCBI Taxonomy" id="392033"/>
    <lineage>
        <taxon>Eukaryota</taxon>
        <taxon>Metazoa</taxon>
        <taxon>Spiralia</taxon>
        <taxon>Gnathifera</taxon>
        <taxon>Rotifera</taxon>
        <taxon>Eurotatoria</taxon>
        <taxon>Bdelloidea</taxon>
        <taxon>Philodinida</taxon>
        <taxon>Philodinidae</taxon>
        <taxon>Rotaria</taxon>
    </lineage>
</organism>
<evidence type="ECO:0000313" key="2">
    <source>
        <dbReference type="Proteomes" id="UP000663874"/>
    </source>
</evidence>
<protein>
    <submittedName>
        <fullName evidence="1">Uncharacterized protein</fullName>
    </submittedName>
</protein>
<name>A0A820MMI2_9BILA</name>
<evidence type="ECO:0000313" key="1">
    <source>
        <dbReference type="EMBL" id="CAF4374844.1"/>
    </source>
</evidence>
<dbReference type="Proteomes" id="UP000663874">
    <property type="component" value="Unassembled WGS sequence"/>
</dbReference>
<comment type="caution">
    <text evidence="1">The sequence shown here is derived from an EMBL/GenBank/DDBJ whole genome shotgun (WGS) entry which is preliminary data.</text>
</comment>
<dbReference type="AlphaFoldDB" id="A0A820MMI2"/>
<reference evidence="1" key="1">
    <citation type="submission" date="2021-02" db="EMBL/GenBank/DDBJ databases">
        <authorList>
            <person name="Nowell W R."/>
        </authorList>
    </citation>
    <scope>NUCLEOTIDE SEQUENCE</scope>
</reference>
<gene>
    <name evidence="1" type="ORF">FNK824_LOCUS43120</name>
</gene>
<proteinExistence type="predicted"/>